<dbReference type="EMBL" id="CAMXCT020003624">
    <property type="protein sequence ID" value="CAL1158815.1"/>
    <property type="molecule type" value="Genomic_DNA"/>
</dbReference>
<feature type="transmembrane region" description="Helical" evidence="1">
    <location>
        <begin position="105"/>
        <end position="126"/>
    </location>
</feature>
<feature type="transmembrane region" description="Helical" evidence="1">
    <location>
        <begin position="67"/>
        <end position="93"/>
    </location>
</feature>
<reference evidence="2" key="1">
    <citation type="submission" date="2022-10" db="EMBL/GenBank/DDBJ databases">
        <authorList>
            <person name="Chen Y."/>
            <person name="Dougan E. K."/>
            <person name="Chan C."/>
            <person name="Rhodes N."/>
            <person name="Thang M."/>
        </authorList>
    </citation>
    <scope>NUCLEOTIDE SEQUENCE</scope>
</reference>
<keyword evidence="1" id="KW-1133">Transmembrane helix</keyword>
<keyword evidence="4" id="KW-1185">Reference proteome</keyword>
<sequence>MQMIQGSQPQKTERQQTWSLATYRKFPQLAGQHFMTGGRVASCGAGLLLPVETLAARPLSGYVQFRVGLANLCCTGTLAALCFVIGSLLGSALGESRWSPELMDFTNFIGILVLFVGMAGAGRVTLKLTASEDHVQFPTSVHRGFSLGFRAGASLKVAR</sequence>
<evidence type="ECO:0000313" key="2">
    <source>
        <dbReference type="EMBL" id="CAI4005440.1"/>
    </source>
</evidence>
<keyword evidence="1" id="KW-0472">Membrane</keyword>
<proteinExistence type="predicted"/>
<dbReference type="EMBL" id="CAMXCT030003624">
    <property type="protein sequence ID" value="CAL4792752.1"/>
    <property type="molecule type" value="Genomic_DNA"/>
</dbReference>
<evidence type="ECO:0000313" key="3">
    <source>
        <dbReference type="EMBL" id="CAL4792752.1"/>
    </source>
</evidence>
<dbReference type="OrthoDB" id="10366205at2759"/>
<dbReference type="Proteomes" id="UP001152797">
    <property type="component" value="Unassembled WGS sequence"/>
</dbReference>
<name>A0A9P1G912_9DINO</name>
<dbReference type="EMBL" id="CAMXCT010003624">
    <property type="protein sequence ID" value="CAI4005440.1"/>
    <property type="molecule type" value="Genomic_DNA"/>
</dbReference>
<evidence type="ECO:0000256" key="1">
    <source>
        <dbReference type="SAM" id="Phobius"/>
    </source>
</evidence>
<comment type="caution">
    <text evidence="2">The sequence shown here is derived from an EMBL/GenBank/DDBJ whole genome shotgun (WGS) entry which is preliminary data.</text>
</comment>
<protein>
    <submittedName>
        <fullName evidence="2">Uncharacterized protein</fullName>
    </submittedName>
</protein>
<gene>
    <name evidence="2" type="ORF">C1SCF055_LOCUS31160</name>
</gene>
<keyword evidence="1" id="KW-0812">Transmembrane</keyword>
<reference evidence="3 4" key="2">
    <citation type="submission" date="2024-05" db="EMBL/GenBank/DDBJ databases">
        <authorList>
            <person name="Chen Y."/>
            <person name="Shah S."/>
            <person name="Dougan E. K."/>
            <person name="Thang M."/>
            <person name="Chan C."/>
        </authorList>
    </citation>
    <scope>NUCLEOTIDE SEQUENCE [LARGE SCALE GENOMIC DNA]</scope>
</reference>
<evidence type="ECO:0000313" key="4">
    <source>
        <dbReference type="Proteomes" id="UP001152797"/>
    </source>
</evidence>
<organism evidence="2">
    <name type="scientific">Cladocopium goreaui</name>
    <dbReference type="NCBI Taxonomy" id="2562237"/>
    <lineage>
        <taxon>Eukaryota</taxon>
        <taxon>Sar</taxon>
        <taxon>Alveolata</taxon>
        <taxon>Dinophyceae</taxon>
        <taxon>Suessiales</taxon>
        <taxon>Symbiodiniaceae</taxon>
        <taxon>Cladocopium</taxon>
    </lineage>
</organism>
<dbReference type="AlphaFoldDB" id="A0A9P1G912"/>
<accession>A0A9P1G912</accession>